<dbReference type="SUPFAM" id="SSF46785">
    <property type="entry name" value="Winged helix' DNA-binding domain"/>
    <property type="match status" value="1"/>
</dbReference>
<dbReference type="Pfam" id="PF07729">
    <property type="entry name" value="FCD"/>
    <property type="match status" value="1"/>
</dbReference>
<gene>
    <name evidence="5" type="ORF">DA075_34145</name>
</gene>
<evidence type="ECO:0000256" key="3">
    <source>
        <dbReference type="ARBA" id="ARBA00023163"/>
    </source>
</evidence>
<proteinExistence type="predicted"/>
<evidence type="ECO:0000313" key="6">
    <source>
        <dbReference type="Proteomes" id="UP000244755"/>
    </source>
</evidence>
<evidence type="ECO:0000256" key="2">
    <source>
        <dbReference type="ARBA" id="ARBA00023125"/>
    </source>
</evidence>
<dbReference type="SMART" id="SM00895">
    <property type="entry name" value="FCD"/>
    <property type="match status" value="1"/>
</dbReference>
<dbReference type="SMART" id="SM00345">
    <property type="entry name" value="HTH_GNTR"/>
    <property type="match status" value="1"/>
</dbReference>
<dbReference type="Pfam" id="PF00392">
    <property type="entry name" value="GntR"/>
    <property type="match status" value="1"/>
</dbReference>
<dbReference type="PANTHER" id="PTHR43537">
    <property type="entry name" value="TRANSCRIPTIONAL REGULATOR, GNTR FAMILY"/>
    <property type="match status" value="1"/>
</dbReference>
<keyword evidence="3" id="KW-0804">Transcription</keyword>
<dbReference type="InterPro" id="IPR036388">
    <property type="entry name" value="WH-like_DNA-bd_sf"/>
</dbReference>
<evidence type="ECO:0000313" key="5">
    <source>
        <dbReference type="EMBL" id="AWB25866.1"/>
    </source>
</evidence>
<dbReference type="SUPFAM" id="SSF48008">
    <property type="entry name" value="GntR ligand-binding domain-like"/>
    <property type="match status" value="1"/>
</dbReference>
<reference evidence="5 6" key="1">
    <citation type="submission" date="2018-04" db="EMBL/GenBank/DDBJ databases">
        <title>Methylobacterium sp. PR1016A genome.</title>
        <authorList>
            <person name="Park W."/>
        </authorList>
    </citation>
    <scope>NUCLEOTIDE SEQUENCE [LARGE SCALE GENOMIC DNA]</scope>
    <source>
        <strain evidence="5 6">PR1016A</strain>
    </source>
</reference>
<sequence length="197" mass="21683">MSGMILPGNAVTSRSLSKAMGVSSTPVREALKQLEAEGVLASRNKSAFFVTAPTRGEFREILDIRLLLEGFAIRRAAQVATDENLAAFRALNAQYEAVLRDPTANRGRSLAPNFRFHFEIYRLAGSPLLMTTIEGLWLRIGPMLHEFVSHIPDHGDTAIEHRQMLDALARNDPDAAESALRADLIGAFEEIAKVLKD</sequence>
<keyword evidence="2" id="KW-0238">DNA-binding</keyword>
<dbReference type="GO" id="GO:0003677">
    <property type="term" value="F:DNA binding"/>
    <property type="evidence" value="ECO:0007669"/>
    <property type="project" value="UniProtKB-KW"/>
</dbReference>
<accession>A0A2R4WWG0</accession>
<dbReference type="Gene3D" id="1.20.120.530">
    <property type="entry name" value="GntR ligand-binding domain-like"/>
    <property type="match status" value="1"/>
</dbReference>
<dbReference type="InterPro" id="IPR000524">
    <property type="entry name" value="Tscrpt_reg_HTH_GntR"/>
</dbReference>
<evidence type="ECO:0000256" key="1">
    <source>
        <dbReference type="ARBA" id="ARBA00023015"/>
    </source>
</evidence>
<organism evidence="5 6">
    <name type="scientific">Methylobacterium currus</name>
    <dbReference type="NCBI Taxonomy" id="2051553"/>
    <lineage>
        <taxon>Bacteria</taxon>
        <taxon>Pseudomonadati</taxon>
        <taxon>Pseudomonadota</taxon>
        <taxon>Alphaproteobacteria</taxon>
        <taxon>Hyphomicrobiales</taxon>
        <taxon>Methylobacteriaceae</taxon>
        <taxon>Methylobacterium</taxon>
    </lineage>
</organism>
<dbReference type="GO" id="GO:0003700">
    <property type="term" value="F:DNA-binding transcription factor activity"/>
    <property type="evidence" value="ECO:0007669"/>
    <property type="project" value="InterPro"/>
</dbReference>
<dbReference type="InterPro" id="IPR036390">
    <property type="entry name" value="WH_DNA-bd_sf"/>
</dbReference>
<dbReference type="PANTHER" id="PTHR43537:SF39">
    <property type="entry name" value="HTH-TYPE TRANSCRIPTIONAL REGULATOR MCBR"/>
    <property type="match status" value="1"/>
</dbReference>
<dbReference type="AlphaFoldDB" id="A0A2R4WWG0"/>
<name>A0A2R4WWG0_9HYPH</name>
<keyword evidence="1" id="KW-0805">Transcription regulation</keyword>
<dbReference type="EMBL" id="CP028844">
    <property type="protein sequence ID" value="AWB25866.1"/>
    <property type="molecule type" value="Genomic_DNA"/>
</dbReference>
<feature type="domain" description="HTH gntR-type" evidence="4">
    <location>
        <begin position="1"/>
        <end position="53"/>
    </location>
</feature>
<dbReference type="KEGG" id="mee:DA075_34145"/>
<dbReference type="PROSITE" id="PS50949">
    <property type="entry name" value="HTH_GNTR"/>
    <property type="match status" value="1"/>
</dbReference>
<dbReference type="InterPro" id="IPR008920">
    <property type="entry name" value="TF_FadR/GntR_C"/>
</dbReference>
<dbReference type="Gene3D" id="1.10.10.10">
    <property type="entry name" value="Winged helix-like DNA-binding domain superfamily/Winged helix DNA-binding domain"/>
    <property type="match status" value="1"/>
</dbReference>
<dbReference type="Proteomes" id="UP000244755">
    <property type="component" value="Chromosome 2"/>
</dbReference>
<evidence type="ECO:0000259" key="4">
    <source>
        <dbReference type="PROSITE" id="PS50949"/>
    </source>
</evidence>
<protein>
    <submittedName>
        <fullName evidence="5">GntR family transcriptional regulator</fullName>
    </submittedName>
</protein>
<keyword evidence="6" id="KW-1185">Reference proteome</keyword>
<dbReference type="InterPro" id="IPR011711">
    <property type="entry name" value="GntR_C"/>
</dbReference>